<proteinExistence type="inferred from homology"/>
<dbReference type="GeneID" id="19948565"/>
<evidence type="ECO:0000256" key="5">
    <source>
        <dbReference type="ARBA" id="ARBA00022792"/>
    </source>
</evidence>
<dbReference type="Pfam" id="PF04418">
    <property type="entry name" value="DUF543"/>
    <property type="match status" value="1"/>
</dbReference>
<dbReference type="eggNOG" id="ENOG502S4Z7">
    <property type="taxonomic scope" value="Eukaryota"/>
</dbReference>
<protein>
    <submittedName>
        <fullName evidence="9">Uncharacterized protein</fullName>
    </submittedName>
</protein>
<dbReference type="InterPro" id="IPR007512">
    <property type="entry name" value="Mic10"/>
</dbReference>
<evidence type="ECO:0000256" key="6">
    <source>
        <dbReference type="ARBA" id="ARBA00022989"/>
    </source>
</evidence>
<sequence length="111" mass="11685">MSARLATNFDDRHLDVDIPQQTTIAVVMPASAPKTEIPSEYRISEKWDKCIESFMVNFSAGLVAGGLTSLVLARTGAGRSALTGFGAGAGAGATWTTCSLAFEEEAKKSDN</sequence>
<evidence type="ECO:0000256" key="2">
    <source>
        <dbReference type="ARBA" id="ARBA00004434"/>
    </source>
</evidence>
<dbReference type="OrthoDB" id="1916310at2759"/>
<comment type="subcellular location">
    <subcellularLocation>
        <location evidence="2">Mitochondrion inner membrane</location>
        <topology evidence="2">Single-pass membrane protein</topology>
    </subcellularLocation>
</comment>
<evidence type="ECO:0000256" key="3">
    <source>
        <dbReference type="ARBA" id="ARBA00006792"/>
    </source>
</evidence>
<evidence type="ECO:0000256" key="7">
    <source>
        <dbReference type="ARBA" id="ARBA00023128"/>
    </source>
</evidence>
<keyword evidence="8" id="KW-0472">Membrane</keyword>
<evidence type="ECO:0000256" key="1">
    <source>
        <dbReference type="ARBA" id="ARBA00002689"/>
    </source>
</evidence>
<comment type="function">
    <text evidence="1">Component of the MICOS complex, a large protein complex of the mitochondrial inner membrane that plays crucial roles in the maintenance of crista junctions, inner membrane architecture, and formation of contact sites to the outer membrane.</text>
</comment>
<keyword evidence="10" id="KW-1185">Reference proteome</keyword>
<gene>
    <name evidence="9" type="ORF">SDRG_07838</name>
</gene>
<dbReference type="InParanoid" id="T0QL43"/>
<accession>T0QL43</accession>
<reference evidence="9 10" key="1">
    <citation type="submission" date="2012-04" db="EMBL/GenBank/DDBJ databases">
        <title>The Genome Sequence of Saprolegnia declina VS20.</title>
        <authorList>
            <consortium name="The Broad Institute Genome Sequencing Platform"/>
            <person name="Russ C."/>
            <person name="Nusbaum C."/>
            <person name="Tyler B."/>
            <person name="van West P."/>
            <person name="Dieguez-Uribeondo J."/>
            <person name="de Bruijn I."/>
            <person name="Tripathy S."/>
            <person name="Jiang R."/>
            <person name="Young S.K."/>
            <person name="Zeng Q."/>
            <person name="Gargeya S."/>
            <person name="Fitzgerald M."/>
            <person name="Haas B."/>
            <person name="Abouelleil A."/>
            <person name="Alvarado L."/>
            <person name="Arachchi H.M."/>
            <person name="Berlin A."/>
            <person name="Chapman S.B."/>
            <person name="Goldberg J."/>
            <person name="Griggs A."/>
            <person name="Gujja S."/>
            <person name="Hansen M."/>
            <person name="Howarth C."/>
            <person name="Imamovic A."/>
            <person name="Larimer J."/>
            <person name="McCowen C."/>
            <person name="Montmayeur A."/>
            <person name="Murphy C."/>
            <person name="Neiman D."/>
            <person name="Pearson M."/>
            <person name="Priest M."/>
            <person name="Roberts A."/>
            <person name="Saif S."/>
            <person name="Shea T."/>
            <person name="Sisk P."/>
            <person name="Sykes S."/>
            <person name="Wortman J."/>
            <person name="Nusbaum C."/>
            <person name="Birren B."/>
        </authorList>
    </citation>
    <scope>NUCLEOTIDE SEQUENCE [LARGE SCALE GENOMIC DNA]</scope>
    <source>
        <strain evidence="9 10">VS20</strain>
    </source>
</reference>
<dbReference type="PANTHER" id="PTHR21304:SF0">
    <property type="entry name" value="MICOS COMPLEX SUBUNIT MIC10"/>
    <property type="match status" value="1"/>
</dbReference>
<evidence type="ECO:0000313" key="10">
    <source>
        <dbReference type="Proteomes" id="UP000030762"/>
    </source>
</evidence>
<dbReference type="STRING" id="1156394.T0QL43"/>
<dbReference type="PANTHER" id="PTHR21304">
    <property type="entry name" value="MICOS COMPLEX SUBUNIT MIC10"/>
    <property type="match status" value="1"/>
</dbReference>
<evidence type="ECO:0000313" key="9">
    <source>
        <dbReference type="EMBL" id="EQC34510.1"/>
    </source>
</evidence>
<keyword evidence="6" id="KW-1133">Transmembrane helix</keyword>
<dbReference type="EMBL" id="JH767154">
    <property type="protein sequence ID" value="EQC34510.1"/>
    <property type="molecule type" value="Genomic_DNA"/>
</dbReference>
<dbReference type="RefSeq" id="XP_008611916.1">
    <property type="nucleotide sequence ID" value="XM_008613694.1"/>
</dbReference>
<keyword evidence="5" id="KW-0999">Mitochondrion inner membrane</keyword>
<comment type="similarity">
    <text evidence="3">Belongs to the MICOS complex subunit Mic10 family.</text>
</comment>
<dbReference type="Proteomes" id="UP000030762">
    <property type="component" value="Unassembled WGS sequence"/>
</dbReference>
<evidence type="ECO:0000256" key="4">
    <source>
        <dbReference type="ARBA" id="ARBA00022692"/>
    </source>
</evidence>
<evidence type="ECO:0000256" key="8">
    <source>
        <dbReference type="ARBA" id="ARBA00023136"/>
    </source>
</evidence>
<organism evidence="9 10">
    <name type="scientific">Saprolegnia diclina (strain VS20)</name>
    <dbReference type="NCBI Taxonomy" id="1156394"/>
    <lineage>
        <taxon>Eukaryota</taxon>
        <taxon>Sar</taxon>
        <taxon>Stramenopiles</taxon>
        <taxon>Oomycota</taxon>
        <taxon>Saprolegniomycetes</taxon>
        <taxon>Saprolegniales</taxon>
        <taxon>Saprolegniaceae</taxon>
        <taxon>Saprolegnia</taxon>
    </lineage>
</organism>
<keyword evidence="7" id="KW-0496">Mitochondrion</keyword>
<dbReference type="GO" id="GO:0061617">
    <property type="term" value="C:MICOS complex"/>
    <property type="evidence" value="ECO:0007669"/>
    <property type="project" value="InterPro"/>
</dbReference>
<dbReference type="AlphaFoldDB" id="T0QL43"/>
<dbReference type="VEuPathDB" id="FungiDB:SDRG_07838"/>
<keyword evidence="4" id="KW-0812">Transmembrane</keyword>
<name>T0QL43_SAPDV</name>